<reference evidence="4" key="2">
    <citation type="submission" date="2023-06" db="EMBL/GenBank/DDBJ databases">
        <authorList>
            <person name="Lucena T."/>
            <person name="Sun Q."/>
        </authorList>
    </citation>
    <scope>NUCLEOTIDE SEQUENCE</scope>
    <source>
        <strain evidence="4">CECT 8869</strain>
    </source>
</reference>
<evidence type="ECO:0000256" key="1">
    <source>
        <dbReference type="ARBA" id="ARBA00006484"/>
    </source>
</evidence>
<reference evidence="4" key="1">
    <citation type="journal article" date="2014" name="Int. J. Syst. Evol. Microbiol.">
        <title>Complete genome of a new Firmicutes species belonging to the dominant human colonic microbiota ('Ruminococcus bicirculans') reveals two chromosomes and a selective capacity to utilize plant glucans.</title>
        <authorList>
            <consortium name="NISC Comparative Sequencing Program"/>
            <person name="Wegmann U."/>
            <person name="Louis P."/>
            <person name="Goesmann A."/>
            <person name="Henrissat B."/>
            <person name="Duncan S.H."/>
            <person name="Flint H.J."/>
        </authorList>
    </citation>
    <scope>NUCLEOTIDE SEQUENCE</scope>
    <source>
        <strain evidence="4">CECT 8869</strain>
    </source>
</reference>
<gene>
    <name evidence="4" type="ORF">Q2T41_06095</name>
</gene>
<dbReference type="InterPro" id="IPR002347">
    <property type="entry name" value="SDR_fam"/>
</dbReference>
<dbReference type="PRINTS" id="PR00080">
    <property type="entry name" value="SDRFAMILY"/>
</dbReference>
<dbReference type="PRINTS" id="PR00081">
    <property type="entry name" value="GDHRDH"/>
</dbReference>
<comment type="similarity">
    <text evidence="1">Belongs to the short-chain dehydrogenases/reductases (SDR) family.</text>
</comment>
<comment type="caution">
    <text evidence="4">The sequence shown here is derived from an EMBL/GenBank/DDBJ whole genome shotgun (WGS) entry which is preliminary data.</text>
</comment>
<protein>
    <submittedName>
        <fullName evidence="4">SDR family oxidoreductase</fullName>
    </submittedName>
</protein>
<feature type="region of interest" description="Disordered" evidence="3">
    <location>
        <begin position="1"/>
        <end position="25"/>
    </location>
</feature>
<evidence type="ECO:0000256" key="3">
    <source>
        <dbReference type="SAM" id="MobiDB-lite"/>
    </source>
</evidence>
<dbReference type="CDD" id="cd05355">
    <property type="entry name" value="SDR_c1"/>
    <property type="match status" value="1"/>
</dbReference>
<dbReference type="PROSITE" id="PS00061">
    <property type="entry name" value="ADH_SHORT"/>
    <property type="match status" value="1"/>
</dbReference>
<dbReference type="Gene3D" id="3.40.50.720">
    <property type="entry name" value="NAD(P)-binding Rossmann-like Domain"/>
    <property type="match status" value="1"/>
</dbReference>
<dbReference type="NCBIfam" id="NF005214">
    <property type="entry name" value="PRK06701.1"/>
    <property type="match status" value="1"/>
</dbReference>
<keyword evidence="2" id="KW-0560">Oxidoreductase</keyword>
<dbReference type="Pfam" id="PF13561">
    <property type="entry name" value="adh_short_C2"/>
    <property type="match status" value="1"/>
</dbReference>
<accession>A0ABT8RMU9</accession>
<keyword evidence="5" id="KW-1185">Reference proteome</keyword>
<dbReference type="InterPro" id="IPR020904">
    <property type="entry name" value="Sc_DH/Rdtase_CS"/>
</dbReference>
<dbReference type="SUPFAM" id="SSF51735">
    <property type="entry name" value="NAD(P)-binding Rossmann-fold domains"/>
    <property type="match status" value="1"/>
</dbReference>
<proteinExistence type="inferred from homology"/>
<dbReference type="EMBL" id="JAUKUC010000001">
    <property type="protein sequence ID" value="MDO1512223.1"/>
    <property type="molecule type" value="Genomic_DNA"/>
</dbReference>
<dbReference type="PANTHER" id="PTHR48107:SF16">
    <property type="entry name" value="NADPH-DEPENDENT ALDEHYDE REDUCTASE 1, CHLOROPLASTIC"/>
    <property type="match status" value="1"/>
</dbReference>
<evidence type="ECO:0000313" key="5">
    <source>
        <dbReference type="Proteomes" id="UP001168579"/>
    </source>
</evidence>
<sequence>MIDIDIKKSEEQAKQPGNEHKMDPTPITIREDYKGSEKLLGKIALISGGDSGIGKSTALHFAREGAKIAIIYFNEDEDAKQTKKEVEAEGSKCLLLKGDVKDEEFCKSAITKTISHFGKLNVLVNNAAMQFPADRLENISSSNFQKTFETNIYAYFYLAKAAMAHLTAEDTIINTTSVTAYRGSEHLIDYASTKGAIVSFTRSLSKALASKNIRVNAVAPGPIWTPLIPATFEGEDLENFGKDVPLGRAGQPAEVGPAYVFLASKDSSYMTGQVIHINGGEIIGG</sequence>
<evidence type="ECO:0000256" key="2">
    <source>
        <dbReference type="ARBA" id="ARBA00023002"/>
    </source>
</evidence>
<dbReference type="InterPro" id="IPR036291">
    <property type="entry name" value="NAD(P)-bd_dom_sf"/>
</dbReference>
<name>A0ABT8RMU9_9FLAO</name>
<dbReference type="PANTHER" id="PTHR48107">
    <property type="entry name" value="NADPH-DEPENDENT ALDEHYDE REDUCTASE-LIKE PROTEIN, CHLOROPLASTIC-RELATED"/>
    <property type="match status" value="1"/>
</dbReference>
<organism evidence="4 5">
    <name type="scientific">Maribacter confluentis</name>
    <dbReference type="NCBI Taxonomy" id="1656093"/>
    <lineage>
        <taxon>Bacteria</taxon>
        <taxon>Pseudomonadati</taxon>
        <taxon>Bacteroidota</taxon>
        <taxon>Flavobacteriia</taxon>
        <taxon>Flavobacteriales</taxon>
        <taxon>Flavobacteriaceae</taxon>
        <taxon>Maribacter</taxon>
    </lineage>
</organism>
<evidence type="ECO:0000313" key="4">
    <source>
        <dbReference type="EMBL" id="MDO1512223.1"/>
    </source>
</evidence>
<dbReference type="Proteomes" id="UP001168579">
    <property type="component" value="Unassembled WGS sequence"/>
</dbReference>
<dbReference type="RefSeq" id="WP_304435344.1">
    <property type="nucleotide sequence ID" value="NZ_JAUKUC010000001.1"/>
</dbReference>